<evidence type="ECO:0000256" key="2">
    <source>
        <dbReference type="ARBA" id="ARBA00022448"/>
    </source>
</evidence>
<evidence type="ECO:0000256" key="5">
    <source>
        <dbReference type="ARBA" id="ARBA00022989"/>
    </source>
</evidence>
<reference evidence="9 10" key="1">
    <citation type="submission" date="2017-11" db="EMBL/GenBank/DDBJ databases">
        <title>Genomic Encyclopedia of Archaeal and Bacterial Type Strains, Phase II (KMG-II): From Individual Species to Whole Genera.</title>
        <authorList>
            <person name="Goeker M."/>
        </authorList>
    </citation>
    <scope>NUCLEOTIDE SEQUENCE [LARGE SCALE GENOMIC DNA]</scope>
    <source>
        <strain evidence="9 10">DSM 27393</strain>
    </source>
</reference>
<evidence type="ECO:0000256" key="1">
    <source>
        <dbReference type="ARBA" id="ARBA00004651"/>
    </source>
</evidence>
<feature type="transmembrane region" description="Helical" evidence="7">
    <location>
        <begin position="249"/>
        <end position="270"/>
    </location>
</feature>
<keyword evidence="3" id="KW-1003">Cell membrane</keyword>
<keyword evidence="10" id="KW-1185">Reference proteome</keyword>
<evidence type="ECO:0000256" key="7">
    <source>
        <dbReference type="SAM" id="Phobius"/>
    </source>
</evidence>
<dbReference type="PANTHER" id="PTHR23517">
    <property type="entry name" value="RESISTANCE PROTEIN MDTM, PUTATIVE-RELATED-RELATED"/>
    <property type="match status" value="1"/>
</dbReference>
<feature type="transmembrane region" description="Helical" evidence="7">
    <location>
        <begin position="12"/>
        <end position="35"/>
    </location>
</feature>
<feature type="transmembrane region" description="Helical" evidence="7">
    <location>
        <begin position="345"/>
        <end position="367"/>
    </location>
</feature>
<comment type="caution">
    <text evidence="9">The sequence shown here is derived from an EMBL/GenBank/DDBJ whole genome shotgun (WGS) entry which is preliminary data.</text>
</comment>
<feature type="transmembrane region" description="Helical" evidence="7">
    <location>
        <begin position="210"/>
        <end position="229"/>
    </location>
</feature>
<protein>
    <submittedName>
        <fullName evidence="9">Putative MFS family arabinose efflux permease</fullName>
    </submittedName>
</protein>
<dbReference type="PANTHER" id="PTHR23517:SF13">
    <property type="entry name" value="MAJOR FACILITATOR SUPERFAMILY MFS_1"/>
    <property type="match status" value="1"/>
</dbReference>
<name>A0A2M9CI89_9MICO</name>
<feature type="transmembrane region" description="Helical" evidence="7">
    <location>
        <begin position="111"/>
        <end position="128"/>
    </location>
</feature>
<dbReference type="Proteomes" id="UP000228758">
    <property type="component" value="Unassembled WGS sequence"/>
</dbReference>
<dbReference type="PROSITE" id="PS50850">
    <property type="entry name" value="MFS"/>
    <property type="match status" value="1"/>
</dbReference>
<keyword evidence="6 7" id="KW-0472">Membrane</keyword>
<dbReference type="InterPro" id="IPR020846">
    <property type="entry name" value="MFS_dom"/>
</dbReference>
<feature type="transmembrane region" description="Helical" evidence="7">
    <location>
        <begin position="135"/>
        <end position="156"/>
    </location>
</feature>
<keyword evidence="2" id="KW-0813">Transport</keyword>
<dbReference type="SUPFAM" id="SSF103473">
    <property type="entry name" value="MFS general substrate transporter"/>
    <property type="match status" value="1"/>
</dbReference>
<dbReference type="InterPro" id="IPR050171">
    <property type="entry name" value="MFS_Transporters"/>
</dbReference>
<keyword evidence="5 7" id="KW-1133">Transmembrane helix</keyword>
<keyword evidence="4 7" id="KW-0812">Transmembrane</keyword>
<evidence type="ECO:0000313" key="10">
    <source>
        <dbReference type="Proteomes" id="UP000228758"/>
    </source>
</evidence>
<organism evidence="9 10">
    <name type="scientific">Diaminobutyricimonas aerilata</name>
    <dbReference type="NCBI Taxonomy" id="1162967"/>
    <lineage>
        <taxon>Bacteria</taxon>
        <taxon>Bacillati</taxon>
        <taxon>Actinomycetota</taxon>
        <taxon>Actinomycetes</taxon>
        <taxon>Micrococcales</taxon>
        <taxon>Microbacteriaceae</taxon>
        <taxon>Diaminobutyricimonas</taxon>
    </lineage>
</organism>
<dbReference type="InterPro" id="IPR011701">
    <property type="entry name" value="MFS"/>
</dbReference>
<evidence type="ECO:0000256" key="6">
    <source>
        <dbReference type="ARBA" id="ARBA00023136"/>
    </source>
</evidence>
<comment type="subcellular location">
    <subcellularLocation>
        <location evidence="1">Cell membrane</location>
        <topology evidence="1">Multi-pass membrane protein</topology>
    </subcellularLocation>
</comment>
<dbReference type="EMBL" id="PGFF01000001">
    <property type="protein sequence ID" value="PJJ71607.1"/>
    <property type="molecule type" value="Genomic_DNA"/>
</dbReference>
<feature type="transmembrane region" description="Helical" evidence="7">
    <location>
        <begin position="304"/>
        <end position="324"/>
    </location>
</feature>
<dbReference type="InterPro" id="IPR036259">
    <property type="entry name" value="MFS_trans_sf"/>
</dbReference>
<sequence length="405" mass="41071">MNALHRTLPPSVAYFLAAGIIGLALFASVTPSPIYHSYGASWHLSPFTLTLVYATYAVGVLVALLLGGSLSDDVGRRPVLLVSLGALLVSTVLYVIASSVGWLFVARGLQGLATGLAVSAASAALLDLHPRRDPWAAGLANGVASTAGIALGIFSAAELVQSGGAPRVLPYLLLLVLFAVAMAGVVWMPHPAAQARGIRVRVARPHVPRAIRGPFLLAALTVIATWSLGGLYFSLGPALGARLFHTTDVVLSSSGIIALAAAASIAQLAFHRTPPWLLAMLGSVALAAGVSLVVIATATGSGTVLLVGSAVGGIGFGIGFLGGLRALVGTIPSHHRASVMSAYYTVAYLALSVPAVVAGLLVGWLGLDTTFEVVGSVVVLVGVATVIVAWRARPAQATGVATNPA</sequence>
<dbReference type="Pfam" id="PF07690">
    <property type="entry name" value="MFS_1"/>
    <property type="match status" value="1"/>
</dbReference>
<evidence type="ECO:0000259" key="8">
    <source>
        <dbReference type="PROSITE" id="PS50850"/>
    </source>
</evidence>
<feature type="transmembrane region" description="Helical" evidence="7">
    <location>
        <begin position="47"/>
        <end position="67"/>
    </location>
</feature>
<feature type="transmembrane region" description="Helical" evidence="7">
    <location>
        <begin position="277"/>
        <end position="298"/>
    </location>
</feature>
<dbReference type="OrthoDB" id="3177957at2"/>
<feature type="transmembrane region" description="Helical" evidence="7">
    <location>
        <begin position="79"/>
        <end position="105"/>
    </location>
</feature>
<feature type="domain" description="Major facilitator superfamily (MFS) profile" evidence="8">
    <location>
        <begin position="12"/>
        <end position="393"/>
    </location>
</feature>
<dbReference type="RefSeq" id="WP_100363891.1">
    <property type="nucleotide sequence ID" value="NZ_PGFF01000001.1"/>
</dbReference>
<evidence type="ECO:0000313" key="9">
    <source>
        <dbReference type="EMBL" id="PJJ71607.1"/>
    </source>
</evidence>
<dbReference type="GO" id="GO:0022857">
    <property type="term" value="F:transmembrane transporter activity"/>
    <property type="evidence" value="ECO:0007669"/>
    <property type="project" value="InterPro"/>
</dbReference>
<accession>A0A2M9CI89</accession>
<evidence type="ECO:0000256" key="4">
    <source>
        <dbReference type="ARBA" id="ARBA00022692"/>
    </source>
</evidence>
<feature type="transmembrane region" description="Helical" evidence="7">
    <location>
        <begin position="373"/>
        <end position="390"/>
    </location>
</feature>
<dbReference type="AlphaFoldDB" id="A0A2M9CI89"/>
<feature type="transmembrane region" description="Helical" evidence="7">
    <location>
        <begin position="168"/>
        <end position="189"/>
    </location>
</feature>
<proteinExistence type="predicted"/>
<evidence type="ECO:0000256" key="3">
    <source>
        <dbReference type="ARBA" id="ARBA00022475"/>
    </source>
</evidence>
<dbReference type="GO" id="GO:0005886">
    <property type="term" value="C:plasma membrane"/>
    <property type="evidence" value="ECO:0007669"/>
    <property type="project" value="UniProtKB-SubCell"/>
</dbReference>
<dbReference type="Gene3D" id="1.20.1250.20">
    <property type="entry name" value="MFS general substrate transporter like domains"/>
    <property type="match status" value="1"/>
</dbReference>
<gene>
    <name evidence="9" type="ORF">CLV46_1156</name>
</gene>